<reference evidence="1 2" key="1">
    <citation type="submission" date="2012-06" db="EMBL/GenBank/DDBJ databases">
        <title>Finished chromosome of genome of Microcoleus sp. PCC 7113.</title>
        <authorList>
            <consortium name="US DOE Joint Genome Institute"/>
            <person name="Gugger M."/>
            <person name="Coursin T."/>
            <person name="Rippka R."/>
            <person name="Tandeau De Marsac N."/>
            <person name="Huntemann M."/>
            <person name="Wei C.-L."/>
            <person name="Han J."/>
            <person name="Detter J.C."/>
            <person name="Han C."/>
            <person name="Tapia R."/>
            <person name="Chen A."/>
            <person name="Kyrpides N."/>
            <person name="Mavromatis K."/>
            <person name="Markowitz V."/>
            <person name="Szeto E."/>
            <person name="Ivanova N."/>
            <person name="Pagani I."/>
            <person name="Pati A."/>
            <person name="Goodwin L."/>
            <person name="Nordberg H.P."/>
            <person name="Cantor M.N."/>
            <person name="Hua S.X."/>
            <person name="Woyke T."/>
            <person name="Kerfeld C.A."/>
        </authorList>
    </citation>
    <scope>NUCLEOTIDE SEQUENCE [LARGE SCALE GENOMIC DNA]</scope>
    <source>
        <strain evidence="1 2">PCC 7113</strain>
    </source>
</reference>
<proteinExistence type="predicted"/>
<protein>
    <submittedName>
        <fullName evidence="1">Uncharacterized protein</fullName>
    </submittedName>
</protein>
<organism evidence="1 2">
    <name type="scientific">Allocoleopsis franciscana PCC 7113</name>
    <dbReference type="NCBI Taxonomy" id="1173027"/>
    <lineage>
        <taxon>Bacteria</taxon>
        <taxon>Bacillati</taxon>
        <taxon>Cyanobacteriota</taxon>
        <taxon>Cyanophyceae</taxon>
        <taxon>Coleofasciculales</taxon>
        <taxon>Coleofasciculaceae</taxon>
        <taxon>Allocoleopsis</taxon>
        <taxon>Allocoleopsis franciscana</taxon>
    </lineage>
</organism>
<dbReference type="RefSeq" id="WP_015184698.1">
    <property type="nucleotide sequence ID" value="NC_019738.1"/>
</dbReference>
<gene>
    <name evidence="1" type="ORF">Mic7113_4899</name>
</gene>
<sequence>MENKIIIEQPLTVNKLKTILEKLPDNAKIYLDVNYANTDGFNITAIIYNNGEWVEFVTDAVLK</sequence>
<dbReference type="AlphaFoldDB" id="K9WK70"/>
<accession>K9WK70</accession>
<name>K9WK70_9CYAN</name>
<dbReference type="EMBL" id="CP003630">
    <property type="protein sequence ID" value="AFZ20563.1"/>
    <property type="molecule type" value="Genomic_DNA"/>
</dbReference>
<evidence type="ECO:0000313" key="2">
    <source>
        <dbReference type="Proteomes" id="UP000010471"/>
    </source>
</evidence>
<keyword evidence="2" id="KW-1185">Reference proteome</keyword>
<dbReference type="HOGENOM" id="CLU_2880883_0_0_3"/>
<dbReference type="Proteomes" id="UP000010471">
    <property type="component" value="Chromosome"/>
</dbReference>
<dbReference type="KEGG" id="mic:Mic7113_4899"/>
<evidence type="ECO:0000313" key="1">
    <source>
        <dbReference type="EMBL" id="AFZ20563.1"/>
    </source>
</evidence>